<gene>
    <name evidence="2" type="ORF">OPV22_005685</name>
    <name evidence="3" type="ORF">OPV22_005687</name>
</gene>
<dbReference type="AlphaFoldDB" id="A0AAV8RRF4"/>
<name>A0AAV8RRF4_ENSVE</name>
<proteinExistence type="predicted"/>
<evidence type="ECO:0000313" key="4">
    <source>
        <dbReference type="Proteomes" id="UP001222027"/>
    </source>
</evidence>
<dbReference type="InterPro" id="IPR027417">
    <property type="entry name" value="P-loop_NTPase"/>
</dbReference>
<dbReference type="GO" id="GO:0043531">
    <property type="term" value="F:ADP binding"/>
    <property type="evidence" value="ECO:0007669"/>
    <property type="project" value="InterPro"/>
</dbReference>
<comment type="caution">
    <text evidence="2">The sequence shown here is derived from an EMBL/GenBank/DDBJ whole genome shotgun (WGS) entry which is preliminary data.</text>
</comment>
<dbReference type="Proteomes" id="UP001222027">
    <property type="component" value="Unassembled WGS sequence"/>
</dbReference>
<protein>
    <recommendedName>
        <fullName evidence="5">NB-ARC domain-containing protein</fullName>
    </recommendedName>
</protein>
<evidence type="ECO:0000313" key="3">
    <source>
        <dbReference type="EMBL" id="KAJ8504801.1"/>
    </source>
</evidence>
<accession>A0AAV8RRF4</accession>
<keyword evidence="4" id="KW-1185">Reference proteome</keyword>
<dbReference type="SUPFAM" id="SSF52540">
    <property type="entry name" value="P-loop containing nucleoside triphosphate hydrolases"/>
    <property type="match status" value="1"/>
</dbReference>
<dbReference type="EMBL" id="JAQQAF010000002">
    <property type="protein sequence ID" value="KAJ8504799.1"/>
    <property type="molecule type" value="Genomic_DNA"/>
</dbReference>
<feature type="region of interest" description="Disordered" evidence="1">
    <location>
        <begin position="124"/>
        <end position="163"/>
    </location>
</feature>
<evidence type="ECO:0008006" key="5">
    <source>
        <dbReference type="Google" id="ProtNLM"/>
    </source>
</evidence>
<dbReference type="InterPro" id="IPR042197">
    <property type="entry name" value="Apaf_helical"/>
</dbReference>
<dbReference type="PANTHER" id="PTHR36766:SF40">
    <property type="entry name" value="DISEASE RESISTANCE PROTEIN RGA3"/>
    <property type="match status" value="1"/>
</dbReference>
<reference evidence="2 4" key="1">
    <citation type="submission" date="2022-12" db="EMBL/GenBank/DDBJ databases">
        <title>Chromosome-scale assembly of the Ensete ventricosum genome.</title>
        <authorList>
            <person name="Dussert Y."/>
            <person name="Stocks J."/>
            <person name="Wendawek A."/>
            <person name="Woldeyes F."/>
            <person name="Nichols R.A."/>
            <person name="Borrell J.S."/>
        </authorList>
    </citation>
    <scope>NUCLEOTIDE SEQUENCE [LARGE SCALE GENOMIC DNA]</scope>
    <source>
        <strain evidence="4">cv. Maze</strain>
        <strain evidence="2">MazeRef_0001</strain>
        <tissue evidence="2">Seeds</tissue>
    </source>
</reference>
<evidence type="ECO:0000256" key="1">
    <source>
        <dbReference type="SAM" id="MobiDB-lite"/>
    </source>
</evidence>
<sequence length="163" mass="17965">MVMVTTRDLRIASIVGTMKAISLEGLEDDDYWELFKKCAFGFLDPEEHPELETIGRKIAGKLKGSPLAAKKIGSLLRTNVNKGFWRTTMESEVWELPQDDNGVLSVLRRSYRVELAACDPCTGAPGRDMRPGVGQPTQPGRGRTGTEASDRIGTPKLSMLARE</sequence>
<evidence type="ECO:0000313" key="2">
    <source>
        <dbReference type="EMBL" id="KAJ8504799.1"/>
    </source>
</evidence>
<dbReference type="PANTHER" id="PTHR36766">
    <property type="entry name" value="PLANT BROAD-SPECTRUM MILDEW RESISTANCE PROTEIN RPW8"/>
    <property type="match status" value="1"/>
</dbReference>
<dbReference type="Gene3D" id="1.10.8.430">
    <property type="entry name" value="Helical domain of apoptotic protease-activating factors"/>
    <property type="match status" value="1"/>
</dbReference>
<organism evidence="2 4">
    <name type="scientific">Ensete ventricosum</name>
    <name type="common">Abyssinian banana</name>
    <name type="synonym">Musa ensete</name>
    <dbReference type="NCBI Taxonomy" id="4639"/>
    <lineage>
        <taxon>Eukaryota</taxon>
        <taxon>Viridiplantae</taxon>
        <taxon>Streptophyta</taxon>
        <taxon>Embryophyta</taxon>
        <taxon>Tracheophyta</taxon>
        <taxon>Spermatophyta</taxon>
        <taxon>Magnoliopsida</taxon>
        <taxon>Liliopsida</taxon>
        <taxon>Zingiberales</taxon>
        <taxon>Musaceae</taxon>
        <taxon>Ensete</taxon>
    </lineage>
</organism>
<dbReference type="EMBL" id="JAQQAF010000002">
    <property type="protein sequence ID" value="KAJ8504801.1"/>
    <property type="molecule type" value="Genomic_DNA"/>
</dbReference>